<dbReference type="InterPro" id="IPR050646">
    <property type="entry name" value="Cas1"/>
</dbReference>
<name>A0ABV2KXN3_9BACI</name>
<keyword evidence="3 10" id="KW-0255">Endonuclease</keyword>
<dbReference type="PANTHER" id="PTHR34353">
    <property type="entry name" value="CRISPR-ASSOCIATED ENDONUCLEASE CAS1 1"/>
    <property type="match status" value="1"/>
</dbReference>
<evidence type="ECO:0000256" key="4">
    <source>
        <dbReference type="ARBA" id="ARBA00022801"/>
    </source>
</evidence>
<keyword evidence="6 10" id="KW-0051">Antiviral defense</keyword>
<sequence length="301" mass="34659">MGWRVVHVSQVDQLSLHLDNLRVYQGDLDVVVPLNDIFALVIEDLSCKLSSRLMVELSKHNILVLLCNQQYLPECLIQPVSGHFGQYKQMMKQLNWSDETKDVIWSGIINRKIENQKVIMRKHLVEPHRIEKMDSLQLSLVPGDEHNIEGQAARIYFNSFFDENYTRDSDDYIENAALNYGYTIIHSAIARTIVAKGLIPGLGIHHIGERNPHNLASDIIEPFRPIVDHYVIKHPPEGYLTKDYRIQLINLLHAKVQTDKKQHTIIRSIELFVSSLFDAFETGESGKLKMPDVNKMNFHES</sequence>
<comment type="caution">
    <text evidence="11">The sequence shown here is derived from an EMBL/GenBank/DDBJ whole genome shotgun (WGS) entry which is preliminary data.</text>
</comment>
<evidence type="ECO:0000313" key="11">
    <source>
        <dbReference type="EMBL" id="MET3684351.1"/>
    </source>
</evidence>
<keyword evidence="5 10" id="KW-0460">Magnesium</keyword>
<evidence type="ECO:0000256" key="3">
    <source>
        <dbReference type="ARBA" id="ARBA00022759"/>
    </source>
</evidence>
<keyword evidence="7 10" id="KW-0238">DNA-binding</keyword>
<organism evidence="11 12">
    <name type="scientific">Alkalibacillus flavidus</name>
    <dbReference type="NCBI Taxonomy" id="546021"/>
    <lineage>
        <taxon>Bacteria</taxon>
        <taxon>Bacillati</taxon>
        <taxon>Bacillota</taxon>
        <taxon>Bacilli</taxon>
        <taxon>Bacillales</taxon>
        <taxon>Bacillaceae</taxon>
        <taxon>Alkalibacillus</taxon>
    </lineage>
</organism>
<evidence type="ECO:0000256" key="6">
    <source>
        <dbReference type="ARBA" id="ARBA00023118"/>
    </source>
</evidence>
<keyword evidence="12" id="KW-1185">Reference proteome</keyword>
<accession>A0ABV2KXN3</accession>
<reference evidence="11 12" key="1">
    <citation type="submission" date="2024-06" db="EMBL/GenBank/DDBJ databases">
        <title>Genomic Encyclopedia of Type Strains, Phase IV (KMG-IV): sequencing the most valuable type-strain genomes for metagenomic binning, comparative biology and taxonomic classification.</title>
        <authorList>
            <person name="Goeker M."/>
        </authorList>
    </citation>
    <scope>NUCLEOTIDE SEQUENCE [LARGE SCALE GENOMIC DNA]</scope>
    <source>
        <strain evidence="11 12">DSM 23520</strain>
    </source>
</reference>
<protein>
    <recommendedName>
        <fullName evidence="10">CRISPR-associated endonuclease Cas1</fullName>
        <ecNumber evidence="10">3.1.-.-</ecNumber>
    </recommendedName>
</protein>
<dbReference type="HAMAP" id="MF_01470">
    <property type="entry name" value="Cas1"/>
    <property type="match status" value="1"/>
</dbReference>
<dbReference type="Pfam" id="PF01867">
    <property type="entry name" value="Cas_Cas1"/>
    <property type="match status" value="1"/>
</dbReference>
<dbReference type="NCBIfam" id="TIGR00287">
    <property type="entry name" value="cas1"/>
    <property type="match status" value="1"/>
</dbReference>
<comment type="cofactor">
    <cofactor evidence="10">
        <name>Mg(2+)</name>
        <dbReference type="ChEBI" id="CHEBI:18420"/>
    </cofactor>
    <cofactor evidence="10">
        <name>Mn(2+)</name>
        <dbReference type="ChEBI" id="CHEBI:29035"/>
    </cofactor>
</comment>
<evidence type="ECO:0000256" key="8">
    <source>
        <dbReference type="ARBA" id="ARBA00023211"/>
    </source>
</evidence>
<feature type="binding site" evidence="10">
    <location>
        <position position="149"/>
    </location>
    <ligand>
        <name>Mn(2+)</name>
        <dbReference type="ChEBI" id="CHEBI:29035"/>
    </ligand>
</feature>
<evidence type="ECO:0000256" key="10">
    <source>
        <dbReference type="HAMAP-Rule" id="MF_01470"/>
    </source>
</evidence>
<dbReference type="Gene3D" id="1.20.120.920">
    <property type="entry name" value="CRISPR-associated endonuclease Cas1, C-terminal domain"/>
    <property type="match status" value="1"/>
</dbReference>
<evidence type="ECO:0000256" key="1">
    <source>
        <dbReference type="ARBA" id="ARBA00022722"/>
    </source>
</evidence>
<dbReference type="RefSeq" id="WP_354221624.1">
    <property type="nucleotide sequence ID" value="NZ_JBEPMX010000016.1"/>
</dbReference>
<dbReference type="InterPro" id="IPR002729">
    <property type="entry name" value="CRISPR-assoc_Cas1"/>
</dbReference>
<keyword evidence="4 10" id="KW-0378">Hydrolase</keyword>
<feature type="binding site" evidence="10">
    <location>
        <position position="221"/>
    </location>
    <ligand>
        <name>Mn(2+)</name>
        <dbReference type="ChEBI" id="CHEBI:29035"/>
    </ligand>
</feature>
<evidence type="ECO:0000256" key="5">
    <source>
        <dbReference type="ARBA" id="ARBA00022842"/>
    </source>
</evidence>
<evidence type="ECO:0000256" key="9">
    <source>
        <dbReference type="ARBA" id="ARBA00038592"/>
    </source>
</evidence>
<keyword evidence="8 10" id="KW-0464">Manganese</keyword>
<proteinExistence type="inferred from homology"/>
<comment type="subunit">
    <text evidence="9 10">Homodimer, forms a heterotetramer with a Cas2 homodimer.</text>
</comment>
<keyword evidence="1 10" id="KW-0540">Nuclease</keyword>
<dbReference type="InterPro" id="IPR042206">
    <property type="entry name" value="CRISPR-assoc_Cas1_C"/>
</dbReference>
<dbReference type="InterPro" id="IPR019855">
    <property type="entry name" value="CRISPR-assoc_Cas1_NMENI"/>
</dbReference>
<dbReference type="EMBL" id="JBEPMX010000016">
    <property type="protein sequence ID" value="MET3684351.1"/>
    <property type="molecule type" value="Genomic_DNA"/>
</dbReference>
<evidence type="ECO:0000256" key="7">
    <source>
        <dbReference type="ARBA" id="ARBA00023125"/>
    </source>
</evidence>
<gene>
    <name evidence="10" type="primary">cas1</name>
    <name evidence="11" type="ORF">ABID56_002478</name>
</gene>
<comment type="similarity">
    <text evidence="10">Belongs to the CRISPR-associated endonuclease Cas1 family.</text>
</comment>
<dbReference type="Proteomes" id="UP001549167">
    <property type="component" value="Unassembled WGS sequence"/>
</dbReference>
<keyword evidence="2 10" id="KW-0479">Metal-binding</keyword>
<evidence type="ECO:0000256" key="2">
    <source>
        <dbReference type="ARBA" id="ARBA00022723"/>
    </source>
</evidence>
<dbReference type="PANTHER" id="PTHR34353:SF2">
    <property type="entry name" value="CRISPR-ASSOCIATED ENDONUCLEASE CAS1 1"/>
    <property type="match status" value="1"/>
</dbReference>
<dbReference type="EC" id="3.1.-.-" evidence="10"/>
<evidence type="ECO:0000313" key="12">
    <source>
        <dbReference type="Proteomes" id="UP001549167"/>
    </source>
</evidence>
<feature type="binding site" evidence="10">
    <location>
        <position position="206"/>
    </location>
    <ligand>
        <name>Mn(2+)</name>
        <dbReference type="ChEBI" id="CHEBI:29035"/>
    </ligand>
</feature>
<dbReference type="NCBIfam" id="TIGR03639">
    <property type="entry name" value="cas1_NMENI"/>
    <property type="match status" value="1"/>
</dbReference>
<comment type="function">
    <text evidence="10">CRISPR (clustered regularly interspaced short palindromic repeat), is an adaptive immune system that provides protection against mobile genetic elements (viruses, transposable elements and conjugative plasmids). CRISPR clusters contain spacers, sequences complementary to antecedent mobile elements, and target invading nucleic acids. CRISPR clusters are transcribed and processed into CRISPR RNA (crRNA). Acts as a dsDNA endonuclease. Involved in the integration of spacer DNA into the CRISPR cassette.</text>
</comment>